<dbReference type="Proteomes" id="UP000654075">
    <property type="component" value="Unassembled WGS sequence"/>
</dbReference>
<keyword evidence="1" id="KW-0812">Transmembrane</keyword>
<reference evidence="2" key="1">
    <citation type="submission" date="2021-02" db="EMBL/GenBank/DDBJ databases">
        <authorList>
            <person name="Dougan E. K."/>
            <person name="Rhodes N."/>
            <person name="Thang M."/>
            <person name="Chan C."/>
        </authorList>
    </citation>
    <scope>NUCLEOTIDE SEQUENCE</scope>
</reference>
<evidence type="ECO:0000313" key="2">
    <source>
        <dbReference type="EMBL" id="CAE8583761.1"/>
    </source>
</evidence>
<feature type="transmembrane region" description="Helical" evidence="1">
    <location>
        <begin position="502"/>
        <end position="531"/>
    </location>
</feature>
<dbReference type="OMA" id="SSMEAAY"/>
<name>A0A813DDV8_POLGL</name>
<keyword evidence="1" id="KW-0472">Membrane</keyword>
<organism evidence="2 3">
    <name type="scientific">Polarella glacialis</name>
    <name type="common">Dinoflagellate</name>
    <dbReference type="NCBI Taxonomy" id="89957"/>
    <lineage>
        <taxon>Eukaryota</taxon>
        <taxon>Sar</taxon>
        <taxon>Alveolata</taxon>
        <taxon>Dinophyceae</taxon>
        <taxon>Suessiales</taxon>
        <taxon>Suessiaceae</taxon>
        <taxon>Polarella</taxon>
    </lineage>
</organism>
<evidence type="ECO:0000256" key="1">
    <source>
        <dbReference type="SAM" id="Phobius"/>
    </source>
</evidence>
<keyword evidence="3" id="KW-1185">Reference proteome</keyword>
<gene>
    <name evidence="2" type="ORF">PGLA1383_LOCUS2719</name>
</gene>
<dbReference type="OrthoDB" id="435744at2759"/>
<evidence type="ECO:0000313" key="3">
    <source>
        <dbReference type="Proteomes" id="UP000654075"/>
    </source>
</evidence>
<comment type="caution">
    <text evidence="2">The sequence shown here is derived from an EMBL/GenBank/DDBJ whole genome shotgun (WGS) entry which is preliminary data.</text>
</comment>
<dbReference type="EMBL" id="CAJNNV010000862">
    <property type="protein sequence ID" value="CAE8583761.1"/>
    <property type="molecule type" value="Genomic_DNA"/>
</dbReference>
<keyword evidence="1" id="KW-1133">Transmembrane helix</keyword>
<proteinExistence type="predicted"/>
<accession>A0A813DDV8</accession>
<protein>
    <submittedName>
        <fullName evidence="2">Uncharacterized protein</fullName>
    </submittedName>
</protein>
<feature type="non-terminal residue" evidence="2">
    <location>
        <position position="551"/>
    </location>
</feature>
<sequence length="551" mass="61450">VSHCRFYPHGEGCRDAPLASSHLRMSVELRPTKPASLGQSQRFALWLAALASSDAVLSTSTLPSDLGSSSSSSAPFARDDGRRCVHWHRPGKLLFYKDTAVFPIGISVPADLVESSPPRKAAVLAPFVGSSRGGEVKEYRFGPFEEDKYHDFYRRHRFAETKCKGGWDALRHPEILALGTVPIFRGLAKSPPFVVPFVPKRAILEAEQKLLPYSSSMEAAYNATVNNLLSHTRQCLSAESMAARVLRSMGLWPSQRPLRILFATCGWGFTFNPDGRPGGDGWQGPVSIGLFLGLHSLLQRLPGSRIIDAPSMEPDDSYWPFENTSRSYLWYTARRQNTCPYAEEDLRYRMYGFGFSYARRLPQEALATDAERERVPASLMRREFDGIIFGKVGPRQGCDPLPLFDKAVVEAGYPPQRVALIYGGDFGLGTGAIAKDARLRGSYGSVFFREMDANTQHFSWKPASVLPQACYMEKHWRSFFNLWSKRLRCWGCQGVDVPHSAFVVVIVVFAVVIIVLVVVVFVVVFVIVIVVCCSRSCSCSCCCYYRYCSCC</sequence>
<dbReference type="AlphaFoldDB" id="A0A813DDV8"/>